<organism evidence="3 4">
    <name type="scientific">Drosophila madeirensis</name>
    <name type="common">Fruit fly</name>
    <dbReference type="NCBI Taxonomy" id="30013"/>
    <lineage>
        <taxon>Eukaryota</taxon>
        <taxon>Metazoa</taxon>
        <taxon>Ecdysozoa</taxon>
        <taxon>Arthropoda</taxon>
        <taxon>Hexapoda</taxon>
        <taxon>Insecta</taxon>
        <taxon>Pterygota</taxon>
        <taxon>Neoptera</taxon>
        <taxon>Endopterygota</taxon>
        <taxon>Diptera</taxon>
        <taxon>Brachycera</taxon>
        <taxon>Muscomorpha</taxon>
        <taxon>Ephydroidea</taxon>
        <taxon>Drosophilidae</taxon>
        <taxon>Drosophila</taxon>
        <taxon>Sophophora</taxon>
    </lineage>
</organism>
<protein>
    <submittedName>
        <fullName evidence="3">Uncharacterized protein</fullName>
    </submittedName>
</protein>
<dbReference type="AlphaFoldDB" id="A0AAU9FF51"/>
<keyword evidence="4" id="KW-1185">Reference proteome</keyword>
<proteinExistence type="predicted"/>
<evidence type="ECO:0000313" key="3">
    <source>
        <dbReference type="EMBL" id="BFF94299.1"/>
    </source>
</evidence>
<feature type="signal peptide" evidence="2">
    <location>
        <begin position="1"/>
        <end position="21"/>
    </location>
</feature>
<dbReference type="Proteomes" id="UP001500889">
    <property type="component" value="Chromosome U"/>
</dbReference>
<sequence>MTWKTFTLLPLMLLLAATTAASYLASSTTTEKLDPTTVGAVEQSTLFKEEEFPAMAPAQAAESSQPILLQPPPISGGSGEDDVLRRRTVTYDQRQEGQYNIRADLENFMILLIPPGPQDGLSLLDILSRGASTKSGKRTSSQRSPSLKSFYQRNQLQRLQHHQQQQQLQLQQPAQPAVGLPEFIEGRTPYHVDISASDTEQAQRLQRQQVDVLPPQLIQLPQLIKPFHLEAEPELIQALPPVPATSSAAGSNLLESYNQPGSHYFRNSRALRGDSYLETNRLAGGEYAPAPHPRSISVPIYRSELSGQANALYPPIDAPAYVLNEARGWQLDEEPTQVEPKHLLETDIISFDLLSDDLGDSKTLLRDGLARCARGERRDSYGACRQIEGY</sequence>
<gene>
    <name evidence="3" type="ORF">DMAD_11977</name>
</gene>
<accession>A0AAU9FF51</accession>
<reference evidence="3 4" key="1">
    <citation type="submission" date="2024-02" db="EMBL/GenBank/DDBJ databases">
        <title>A chromosome-level genome assembly of Drosophila madeirensis, a fruit fly species endemic to Madeira island.</title>
        <authorList>
            <person name="Tomihara K."/>
            <person name="Llopart A."/>
            <person name="Yamamoto D."/>
        </authorList>
    </citation>
    <scope>NUCLEOTIDE SEQUENCE [LARGE SCALE GENOMIC DNA]</scope>
    <source>
        <strain evidence="3 4">RF1</strain>
    </source>
</reference>
<evidence type="ECO:0000256" key="1">
    <source>
        <dbReference type="SAM" id="MobiDB-lite"/>
    </source>
</evidence>
<dbReference type="EMBL" id="AP029264">
    <property type="protein sequence ID" value="BFF94299.1"/>
    <property type="molecule type" value="Genomic_DNA"/>
</dbReference>
<evidence type="ECO:0000313" key="4">
    <source>
        <dbReference type="Proteomes" id="UP001500889"/>
    </source>
</evidence>
<keyword evidence="2" id="KW-0732">Signal</keyword>
<evidence type="ECO:0000256" key="2">
    <source>
        <dbReference type="SAM" id="SignalP"/>
    </source>
</evidence>
<name>A0AAU9FF51_DROMD</name>
<feature type="region of interest" description="Disordered" evidence="1">
    <location>
        <begin position="58"/>
        <end position="83"/>
    </location>
</feature>
<feature type="chain" id="PRO_5043369975" evidence="2">
    <location>
        <begin position="22"/>
        <end position="390"/>
    </location>
</feature>